<dbReference type="Gene3D" id="1.10.287.1130">
    <property type="entry name" value="CytochromE C oxidase copper chaperone"/>
    <property type="match status" value="1"/>
</dbReference>
<evidence type="ECO:0000313" key="6">
    <source>
        <dbReference type="EMBL" id="KDQ56338.1"/>
    </source>
</evidence>
<dbReference type="Proteomes" id="UP000027265">
    <property type="component" value="Unassembled WGS sequence"/>
</dbReference>
<protein>
    <recommendedName>
        <fullName evidence="3">Cx9C motif-containing protein 4, mitochondrial</fullName>
    </recommendedName>
</protein>
<dbReference type="HOGENOM" id="CLU_177210_2_0_1"/>
<evidence type="ECO:0000256" key="5">
    <source>
        <dbReference type="ARBA" id="ARBA00023157"/>
    </source>
</evidence>
<dbReference type="EMBL" id="KL197722">
    <property type="protein sequence ID" value="KDQ56338.1"/>
    <property type="molecule type" value="Genomic_DNA"/>
</dbReference>
<gene>
    <name evidence="6" type="ORF">JAAARDRAFT_132420</name>
</gene>
<evidence type="ECO:0000256" key="3">
    <source>
        <dbReference type="ARBA" id="ARBA00019406"/>
    </source>
</evidence>
<dbReference type="PANTHER" id="PTHR15590:SF0">
    <property type="entry name" value="CX9C MOTIF-CONTAINING PROTEIN 4"/>
    <property type="match status" value="1"/>
</dbReference>
<organism evidence="6 7">
    <name type="scientific">Jaapia argillacea MUCL 33604</name>
    <dbReference type="NCBI Taxonomy" id="933084"/>
    <lineage>
        <taxon>Eukaryota</taxon>
        <taxon>Fungi</taxon>
        <taxon>Dikarya</taxon>
        <taxon>Basidiomycota</taxon>
        <taxon>Agaricomycotina</taxon>
        <taxon>Agaricomycetes</taxon>
        <taxon>Agaricomycetidae</taxon>
        <taxon>Jaapiales</taxon>
        <taxon>Jaapiaceae</taxon>
        <taxon>Jaapia</taxon>
    </lineage>
</organism>
<reference evidence="7" key="1">
    <citation type="journal article" date="2014" name="Proc. Natl. Acad. Sci. U.S.A.">
        <title>Extensive sampling of basidiomycete genomes demonstrates inadequacy of the white-rot/brown-rot paradigm for wood decay fungi.</title>
        <authorList>
            <person name="Riley R."/>
            <person name="Salamov A.A."/>
            <person name="Brown D.W."/>
            <person name="Nagy L.G."/>
            <person name="Floudas D."/>
            <person name="Held B.W."/>
            <person name="Levasseur A."/>
            <person name="Lombard V."/>
            <person name="Morin E."/>
            <person name="Otillar R."/>
            <person name="Lindquist E.A."/>
            <person name="Sun H."/>
            <person name="LaButti K.M."/>
            <person name="Schmutz J."/>
            <person name="Jabbour D."/>
            <person name="Luo H."/>
            <person name="Baker S.E."/>
            <person name="Pisabarro A.G."/>
            <person name="Walton J.D."/>
            <person name="Blanchette R.A."/>
            <person name="Henrissat B."/>
            <person name="Martin F."/>
            <person name="Cullen D."/>
            <person name="Hibbett D.S."/>
            <person name="Grigoriev I.V."/>
        </authorList>
    </citation>
    <scope>NUCLEOTIDE SEQUENCE [LARGE SCALE GENOMIC DNA]</scope>
    <source>
        <strain evidence="7">MUCL 33604</strain>
    </source>
</reference>
<accession>A0A067PNF8</accession>
<sequence length="61" mass="7170">ACELQSCLNKNTYKPDKCDKYMRNLYECCQALYEREGEKAESTACPMPGVVRRWLKNHPKK</sequence>
<keyword evidence="7" id="KW-1185">Reference proteome</keyword>
<name>A0A067PNF8_9AGAM</name>
<dbReference type="InterPro" id="IPR027179">
    <property type="entry name" value="CMC4"/>
</dbReference>
<keyword evidence="5" id="KW-1015">Disulfide bond</keyword>
<comment type="similarity">
    <text evidence="2">Belongs to the CMC4 family.</text>
</comment>
<dbReference type="PANTHER" id="PTHR15590">
    <property type="entry name" value="CX9C MOTIF-CONTAINING PROTEIN 4"/>
    <property type="match status" value="1"/>
</dbReference>
<dbReference type="SUPFAM" id="SSF47072">
    <property type="entry name" value="Cysteine alpha-hairpin motif"/>
    <property type="match status" value="1"/>
</dbReference>
<dbReference type="GO" id="GO:0005758">
    <property type="term" value="C:mitochondrial intermembrane space"/>
    <property type="evidence" value="ECO:0007669"/>
    <property type="project" value="UniProtKB-SubCell"/>
</dbReference>
<dbReference type="Pfam" id="PF08991">
    <property type="entry name" value="CMC4"/>
    <property type="match status" value="1"/>
</dbReference>
<comment type="subcellular location">
    <subcellularLocation>
        <location evidence="1">Mitochondrion intermembrane space</location>
    </subcellularLocation>
</comment>
<dbReference type="OrthoDB" id="13601at2759"/>
<evidence type="ECO:0000313" key="7">
    <source>
        <dbReference type="Proteomes" id="UP000027265"/>
    </source>
</evidence>
<dbReference type="STRING" id="933084.A0A067PNF8"/>
<evidence type="ECO:0000256" key="1">
    <source>
        <dbReference type="ARBA" id="ARBA00004569"/>
    </source>
</evidence>
<feature type="non-terminal residue" evidence="6">
    <location>
        <position position="1"/>
    </location>
</feature>
<keyword evidence="4" id="KW-0496">Mitochondrion</keyword>
<evidence type="ECO:0000256" key="4">
    <source>
        <dbReference type="ARBA" id="ARBA00023128"/>
    </source>
</evidence>
<dbReference type="AlphaFoldDB" id="A0A067PNF8"/>
<dbReference type="InParanoid" id="A0A067PNF8"/>
<dbReference type="PROSITE" id="PS51808">
    <property type="entry name" value="CHCH"/>
    <property type="match status" value="1"/>
</dbReference>
<dbReference type="FunCoup" id="A0A067PNF8">
    <property type="interactions" value="29"/>
</dbReference>
<dbReference type="InterPro" id="IPR009069">
    <property type="entry name" value="Cys_alpha_HP_mot_SF"/>
</dbReference>
<evidence type="ECO:0000256" key="2">
    <source>
        <dbReference type="ARBA" id="ARBA00009858"/>
    </source>
</evidence>
<proteinExistence type="inferred from homology"/>